<evidence type="ECO:0000313" key="3">
    <source>
        <dbReference type="EMBL" id="TGY90067.1"/>
    </source>
</evidence>
<keyword evidence="2" id="KW-0472">Membrane</keyword>
<dbReference type="Proteomes" id="UP000308054">
    <property type="component" value="Unassembled WGS sequence"/>
</dbReference>
<dbReference type="EMBL" id="SRXW01000001">
    <property type="protein sequence ID" value="TGY90067.1"/>
    <property type="molecule type" value="Genomic_DNA"/>
</dbReference>
<keyword evidence="2" id="KW-0812">Transmembrane</keyword>
<evidence type="ECO:0000256" key="1">
    <source>
        <dbReference type="SAM" id="MobiDB-lite"/>
    </source>
</evidence>
<reference evidence="3 4" key="1">
    <citation type="journal article" date="2017" name="Int. J. Syst. Evol. Microbiol.">
        <title>Marinicauda algicola sp. nov., isolated from a marine red alga Rhodosorus marinus.</title>
        <authorList>
            <person name="Jeong S.E."/>
            <person name="Jeon S.H."/>
            <person name="Chun B.H."/>
            <person name="Kim D.W."/>
            <person name="Jeon C.O."/>
        </authorList>
    </citation>
    <scope>NUCLEOTIDE SEQUENCE [LARGE SCALE GENOMIC DNA]</scope>
    <source>
        <strain evidence="3 4">JCM 31718</strain>
    </source>
</reference>
<dbReference type="AlphaFoldDB" id="A0A4S2H387"/>
<feature type="compositionally biased region" description="Basic and acidic residues" evidence="1">
    <location>
        <begin position="32"/>
        <end position="62"/>
    </location>
</feature>
<dbReference type="RefSeq" id="WP_135994565.1">
    <property type="nucleotide sequence ID" value="NZ_CP071057.1"/>
</dbReference>
<keyword evidence="2" id="KW-1133">Transmembrane helix</keyword>
<feature type="transmembrane region" description="Helical" evidence="2">
    <location>
        <begin position="6"/>
        <end position="27"/>
    </location>
</feature>
<feature type="region of interest" description="Disordered" evidence="1">
    <location>
        <begin position="31"/>
        <end position="62"/>
    </location>
</feature>
<organism evidence="3 4">
    <name type="scientific">Marinicauda algicola</name>
    <dbReference type="NCBI Taxonomy" id="2029849"/>
    <lineage>
        <taxon>Bacteria</taxon>
        <taxon>Pseudomonadati</taxon>
        <taxon>Pseudomonadota</taxon>
        <taxon>Alphaproteobacteria</taxon>
        <taxon>Maricaulales</taxon>
        <taxon>Maricaulaceae</taxon>
        <taxon>Marinicauda</taxon>
    </lineage>
</organism>
<evidence type="ECO:0000313" key="4">
    <source>
        <dbReference type="Proteomes" id="UP000308054"/>
    </source>
</evidence>
<proteinExistence type="predicted"/>
<keyword evidence="4" id="KW-1185">Reference proteome</keyword>
<name>A0A4S2H387_9PROT</name>
<accession>A0A4S2H387</accession>
<evidence type="ECO:0000256" key="2">
    <source>
        <dbReference type="SAM" id="Phobius"/>
    </source>
</evidence>
<comment type="caution">
    <text evidence="3">The sequence shown here is derived from an EMBL/GenBank/DDBJ whole genome shotgun (WGS) entry which is preliminary data.</text>
</comment>
<sequence>MPPGSLWMLATVAGVAILALVLGWALWRSRQARKERGPHEREQRREATREAYEKPPPGREKP</sequence>
<protein>
    <submittedName>
        <fullName evidence="3">Uncharacterized protein</fullName>
    </submittedName>
</protein>
<gene>
    <name evidence="3" type="ORF">E5163_02765</name>
</gene>